<dbReference type="WBParaSite" id="GPUH_0000169401-mRNA-1">
    <property type="protein sequence ID" value="GPUH_0000169401-mRNA-1"/>
    <property type="gene ID" value="GPUH_0000169401"/>
</dbReference>
<reference evidence="8" key="1">
    <citation type="submission" date="2016-06" db="UniProtKB">
        <authorList>
            <consortium name="WormBaseParasite"/>
        </authorList>
    </citation>
    <scope>IDENTIFICATION</scope>
</reference>
<dbReference type="AlphaFoldDB" id="A0A183CYZ9"/>
<accession>A0A183CYZ9</accession>
<name>A0A183CYZ9_9BILA</name>
<dbReference type="EMBL" id="UYRT01002159">
    <property type="protein sequence ID" value="VDK30706.1"/>
    <property type="molecule type" value="Genomic_DNA"/>
</dbReference>
<keyword evidence="3" id="KW-1015">Disulfide bond</keyword>
<dbReference type="Proteomes" id="UP000271098">
    <property type="component" value="Unassembled WGS sequence"/>
</dbReference>
<gene>
    <name evidence="6" type="ORF">GPUH_LOCUS1690</name>
</gene>
<dbReference type="InterPro" id="IPR002919">
    <property type="entry name" value="TIL_dom"/>
</dbReference>
<protein>
    <submittedName>
        <fullName evidence="8">ShKT domain-containing protein</fullName>
    </submittedName>
</protein>
<dbReference type="InterPro" id="IPR051368">
    <property type="entry name" value="SerProtInhib-TIL_Domain"/>
</dbReference>
<evidence type="ECO:0000313" key="8">
    <source>
        <dbReference type="WBParaSite" id="GPUH_0000169401-mRNA-1"/>
    </source>
</evidence>
<dbReference type="GO" id="GO:0004867">
    <property type="term" value="F:serine-type endopeptidase inhibitor activity"/>
    <property type="evidence" value="ECO:0007669"/>
    <property type="project" value="UniProtKB-KW"/>
</dbReference>
<dbReference type="Gene3D" id="2.10.25.10">
    <property type="entry name" value="Laminin"/>
    <property type="match status" value="1"/>
</dbReference>
<evidence type="ECO:0000313" key="7">
    <source>
        <dbReference type="Proteomes" id="UP000271098"/>
    </source>
</evidence>
<evidence type="ECO:0000313" key="6">
    <source>
        <dbReference type="EMBL" id="VDK30706.1"/>
    </source>
</evidence>
<keyword evidence="1" id="KW-0646">Protease inhibitor</keyword>
<dbReference type="SUPFAM" id="SSF57567">
    <property type="entry name" value="Serine protease inhibitors"/>
    <property type="match status" value="1"/>
</dbReference>
<organism evidence="8">
    <name type="scientific">Gongylonema pulchrum</name>
    <dbReference type="NCBI Taxonomy" id="637853"/>
    <lineage>
        <taxon>Eukaryota</taxon>
        <taxon>Metazoa</taxon>
        <taxon>Ecdysozoa</taxon>
        <taxon>Nematoda</taxon>
        <taxon>Chromadorea</taxon>
        <taxon>Rhabditida</taxon>
        <taxon>Spirurina</taxon>
        <taxon>Spiruromorpha</taxon>
        <taxon>Spiruroidea</taxon>
        <taxon>Gongylonematidae</taxon>
        <taxon>Gongylonema</taxon>
    </lineage>
</organism>
<dbReference type="CDD" id="cd19941">
    <property type="entry name" value="TIL"/>
    <property type="match status" value="1"/>
</dbReference>
<dbReference type="PROSITE" id="PS51670">
    <property type="entry name" value="SHKT"/>
    <property type="match status" value="1"/>
</dbReference>
<dbReference type="PANTHER" id="PTHR23259:SF70">
    <property type="entry name" value="ACCESSORY GLAND PROTEIN ACP62F-RELATED"/>
    <property type="match status" value="1"/>
</dbReference>
<evidence type="ECO:0000259" key="5">
    <source>
        <dbReference type="PROSITE" id="PS51670"/>
    </source>
</evidence>
<evidence type="ECO:0000256" key="3">
    <source>
        <dbReference type="ARBA" id="ARBA00023157"/>
    </source>
</evidence>
<proteinExistence type="predicted"/>
<dbReference type="OrthoDB" id="5849344at2759"/>
<dbReference type="InterPro" id="IPR036084">
    <property type="entry name" value="Ser_inhib-like_sf"/>
</dbReference>
<feature type="domain" description="ShKT" evidence="5">
    <location>
        <begin position="100"/>
        <end position="141"/>
    </location>
</feature>
<evidence type="ECO:0000256" key="1">
    <source>
        <dbReference type="ARBA" id="ARBA00022690"/>
    </source>
</evidence>
<keyword evidence="2" id="KW-0722">Serine protease inhibitor</keyword>
<sequence length="170" mass="19089">MVGSGVDIMNEIEFVLKFKTDSWIGIGWKPNDSNEYCPSWQELGIQRFWKDSLATTSYGWPSGAEKQDGIVSNEVLPSVPVDADRSSDARNLTLAITKICNENEEFTNCPEFTRQCEASCDWTRFPETIPNCPRSCGTPKCVCKEGYVRAANDNDTCVPFHFCSDEVGFF</sequence>
<comment type="caution">
    <text evidence="4">Lacks conserved residue(s) required for the propagation of feature annotation.</text>
</comment>
<reference evidence="6 7" key="2">
    <citation type="submission" date="2018-11" db="EMBL/GenBank/DDBJ databases">
        <authorList>
            <consortium name="Pathogen Informatics"/>
        </authorList>
    </citation>
    <scope>NUCLEOTIDE SEQUENCE [LARGE SCALE GENOMIC DNA]</scope>
</reference>
<evidence type="ECO:0000256" key="4">
    <source>
        <dbReference type="PROSITE-ProRule" id="PRU01005"/>
    </source>
</evidence>
<keyword evidence="7" id="KW-1185">Reference proteome</keyword>
<dbReference type="Pfam" id="PF01826">
    <property type="entry name" value="TIL"/>
    <property type="match status" value="1"/>
</dbReference>
<dbReference type="PANTHER" id="PTHR23259">
    <property type="entry name" value="RIDDLE"/>
    <property type="match status" value="1"/>
</dbReference>
<evidence type="ECO:0000256" key="2">
    <source>
        <dbReference type="ARBA" id="ARBA00022900"/>
    </source>
</evidence>
<dbReference type="InterPro" id="IPR003582">
    <property type="entry name" value="ShKT_dom"/>
</dbReference>